<dbReference type="STRING" id="1121400.SAMN02746065_11111"/>
<evidence type="ECO:0000256" key="3">
    <source>
        <dbReference type="ARBA" id="ARBA00022692"/>
    </source>
</evidence>
<keyword evidence="5 8" id="KW-0406">Ion transport</keyword>
<dbReference type="Pfam" id="PF02659">
    <property type="entry name" value="Mntp"/>
    <property type="match status" value="1"/>
</dbReference>
<keyword evidence="1 8" id="KW-0813">Transport</keyword>
<organism evidence="9 10">
    <name type="scientific">Desulfocicer vacuolatum DSM 3385</name>
    <dbReference type="NCBI Taxonomy" id="1121400"/>
    <lineage>
        <taxon>Bacteria</taxon>
        <taxon>Pseudomonadati</taxon>
        <taxon>Thermodesulfobacteriota</taxon>
        <taxon>Desulfobacteria</taxon>
        <taxon>Desulfobacterales</taxon>
        <taxon>Desulfobacteraceae</taxon>
        <taxon>Desulfocicer</taxon>
    </lineage>
</organism>
<feature type="transmembrane region" description="Helical" evidence="8">
    <location>
        <begin position="68"/>
        <end position="85"/>
    </location>
</feature>
<accession>A0A1W2C734</accession>
<evidence type="ECO:0000313" key="10">
    <source>
        <dbReference type="Proteomes" id="UP000192418"/>
    </source>
</evidence>
<dbReference type="HAMAP" id="MF_01521">
    <property type="entry name" value="MntP_pump"/>
    <property type="match status" value="1"/>
</dbReference>
<keyword evidence="7 8" id="KW-0464">Manganese</keyword>
<dbReference type="RefSeq" id="WP_084069591.1">
    <property type="nucleotide sequence ID" value="NZ_FWXY01000011.1"/>
</dbReference>
<dbReference type="PANTHER" id="PTHR35529">
    <property type="entry name" value="MANGANESE EFFLUX PUMP MNTP-RELATED"/>
    <property type="match status" value="1"/>
</dbReference>
<evidence type="ECO:0000256" key="5">
    <source>
        <dbReference type="ARBA" id="ARBA00023065"/>
    </source>
</evidence>
<evidence type="ECO:0000256" key="8">
    <source>
        <dbReference type="HAMAP-Rule" id="MF_01521"/>
    </source>
</evidence>
<evidence type="ECO:0000256" key="1">
    <source>
        <dbReference type="ARBA" id="ARBA00022448"/>
    </source>
</evidence>
<feature type="transmembrane region" description="Helical" evidence="8">
    <location>
        <begin position="160"/>
        <end position="181"/>
    </location>
</feature>
<dbReference type="PANTHER" id="PTHR35529:SF1">
    <property type="entry name" value="MANGANESE EFFLUX PUMP MNTP-RELATED"/>
    <property type="match status" value="1"/>
</dbReference>
<dbReference type="EMBL" id="FWXY01000011">
    <property type="protein sequence ID" value="SMC80940.1"/>
    <property type="molecule type" value="Genomic_DNA"/>
</dbReference>
<evidence type="ECO:0000256" key="6">
    <source>
        <dbReference type="ARBA" id="ARBA00023136"/>
    </source>
</evidence>
<dbReference type="GO" id="GO:0005384">
    <property type="term" value="F:manganese ion transmembrane transporter activity"/>
    <property type="evidence" value="ECO:0007669"/>
    <property type="project" value="UniProtKB-UniRule"/>
</dbReference>
<dbReference type="InterPro" id="IPR022929">
    <property type="entry name" value="Put_MntP"/>
</dbReference>
<evidence type="ECO:0000256" key="2">
    <source>
        <dbReference type="ARBA" id="ARBA00022475"/>
    </source>
</evidence>
<feature type="transmembrane region" description="Helical" evidence="8">
    <location>
        <begin position="41"/>
        <end position="62"/>
    </location>
</feature>
<feature type="transmembrane region" description="Helical" evidence="8">
    <location>
        <begin position="106"/>
        <end position="125"/>
    </location>
</feature>
<name>A0A1W2C734_9BACT</name>
<comment type="function">
    <text evidence="8">Probably functions as a manganese efflux pump.</text>
</comment>
<protein>
    <recommendedName>
        <fullName evidence="8">Putative manganese efflux pump MntP</fullName>
    </recommendedName>
</protein>
<reference evidence="9 10" key="1">
    <citation type="submission" date="2017-04" db="EMBL/GenBank/DDBJ databases">
        <authorList>
            <person name="Afonso C.L."/>
            <person name="Miller P.J."/>
            <person name="Scott M.A."/>
            <person name="Spackman E."/>
            <person name="Goraichik I."/>
            <person name="Dimitrov K.M."/>
            <person name="Suarez D.L."/>
            <person name="Swayne D.E."/>
        </authorList>
    </citation>
    <scope>NUCLEOTIDE SEQUENCE [LARGE SCALE GENOMIC DNA]</scope>
    <source>
        <strain evidence="9 10">DSM 3385</strain>
    </source>
</reference>
<keyword evidence="6 8" id="KW-0472">Membrane</keyword>
<dbReference type="GO" id="GO:0005886">
    <property type="term" value="C:plasma membrane"/>
    <property type="evidence" value="ECO:0007669"/>
    <property type="project" value="UniProtKB-SubCell"/>
</dbReference>
<comment type="subcellular location">
    <subcellularLocation>
        <location evidence="8">Cell membrane</location>
        <topology evidence="8">Multi-pass membrane protein</topology>
    </subcellularLocation>
</comment>
<dbReference type="AlphaFoldDB" id="A0A1W2C734"/>
<dbReference type="Proteomes" id="UP000192418">
    <property type="component" value="Unassembled WGS sequence"/>
</dbReference>
<proteinExistence type="inferred from homology"/>
<evidence type="ECO:0000313" key="9">
    <source>
        <dbReference type="EMBL" id="SMC80940.1"/>
    </source>
</evidence>
<comment type="similarity">
    <text evidence="8">Belongs to the MntP (TC 9.B.29) family.</text>
</comment>
<keyword evidence="3 8" id="KW-0812">Transmembrane</keyword>
<feature type="transmembrane region" description="Helical" evidence="8">
    <location>
        <begin position="131"/>
        <end position="148"/>
    </location>
</feature>
<keyword evidence="4 8" id="KW-1133">Transmembrane helix</keyword>
<evidence type="ECO:0000256" key="4">
    <source>
        <dbReference type="ARBA" id="ARBA00022989"/>
    </source>
</evidence>
<keyword evidence="10" id="KW-1185">Reference proteome</keyword>
<dbReference type="OrthoDB" id="9811590at2"/>
<feature type="transmembrane region" description="Helical" evidence="8">
    <location>
        <begin position="6"/>
        <end position="29"/>
    </location>
</feature>
<gene>
    <name evidence="8" type="primary">mntP</name>
    <name evidence="9" type="ORF">SAMN02746065_11111</name>
</gene>
<dbReference type="InterPro" id="IPR003810">
    <property type="entry name" value="Mntp/YtaF"/>
</dbReference>
<sequence length="187" mass="19970">MTFFEIILISVGLAMDAAAVSLAAAAAGFANDARAVFRLSFHFGLFQFLMPVMGWFMGIGFASHFKAVDHWIAMALLGIVGIRMIQEGSDHSTDDPVGDPSRGMTMVMLSVATSIDALAVGLSLSMLDINIWYPAAMIGVVTVAMSFLSTKLGIRLGKLFGKHMTVAGGVLLILIGGRILFTHLEIF</sequence>
<keyword evidence="2 8" id="KW-1003">Cell membrane</keyword>
<evidence type="ECO:0000256" key="7">
    <source>
        <dbReference type="ARBA" id="ARBA00023211"/>
    </source>
</evidence>